<dbReference type="Proteomes" id="UP001371456">
    <property type="component" value="Unassembled WGS sequence"/>
</dbReference>
<dbReference type="EMBL" id="JBANQN010000008">
    <property type="protein sequence ID" value="KAK6781941.1"/>
    <property type="molecule type" value="Genomic_DNA"/>
</dbReference>
<organism evidence="2 3">
    <name type="scientific">Solanum bulbocastanum</name>
    <name type="common">Wild potato</name>
    <dbReference type="NCBI Taxonomy" id="147425"/>
    <lineage>
        <taxon>Eukaryota</taxon>
        <taxon>Viridiplantae</taxon>
        <taxon>Streptophyta</taxon>
        <taxon>Embryophyta</taxon>
        <taxon>Tracheophyta</taxon>
        <taxon>Spermatophyta</taxon>
        <taxon>Magnoliopsida</taxon>
        <taxon>eudicotyledons</taxon>
        <taxon>Gunneridae</taxon>
        <taxon>Pentapetalae</taxon>
        <taxon>asterids</taxon>
        <taxon>lamiids</taxon>
        <taxon>Solanales</taxon>
        <taxon>Solanaceae</taxon>
        <taxon>Solanoideae</taxon>
        <taxon>Solaneae</taxon>
        <taxon>Solanum</taxon>
    </lineage>
</organism>
<evidence type="ECO:0000313" key="2">
    <source>
        <dbReference type="EMBL" id="KAK6781941.1"/>
    </source>
</evidence>
<name>A0AAN8TDV6_SOLBU</name>
<feature type="region of interest" description="Disordered" evidence="1">
    <location>
        <begin position="1"/>
        <end position="26"/>
    </location>
</feature>
<sequence>MGIGEGKSIDLSQRVAESSTKSTELRDMEELLIESVDLDSNQLKSKGNTGKKNLSEKGQAQFNKTVACNKEAARKQRDQAKAIWDGIIQTAEYGSSVESSISKKSWTDEVEDESNALGKKKSIWDDFDLAKLANVEYKLEYVMPTKKGDIVEIEMEDIRYEITYWGNAVVCYMLGAHPPFTVIQGYIQRL</sequence>
<gene>
    <name evidence="2" type="ORF">RDI58_019737</name>
</gene>
<comment type="caution">
    <text evidence="2">The sequence shown here is derived from an EMBL/GenBank/DDBJ whole genome shotgun (WGS) entry which is preliminary data.</text>
</comment>
<proteinExistence type="predicted"/>
<evidence type="ECO:0000313" key="3">
    <source>
        <dbReference type="Proteomes" id="UP001371456"/>
    </source>
</evidence>
<keyword evidence="3" id="KW-1185">Reference proteome</keyword>
<accession>A0AAN8TDV6</accession>
<protein>
    <submittedName>
        <fullName evidence="2">Uncharacterized protein</fullName>
    </submittedName>
</protein>
<reference evidence="2 3" key="1">
    <citation type="submission" date="2024-02" db="EMBL/GenBank/DDBJ databases">
        <title>de novo genome assembly of Solanum bulbocastanum strain 11H21.</title>
        <authorList>
            <person name="Hosaka A.J."/>
        </authorList>
    </citation>
    <scope>NUCLEOTIDE SEQUENCE [LARGE SCALE GENOMIC DNA]</scope>
    <source>
        <tissue evidence="2">Young leaves</tissue>
    </source>
</reference>
<dbReference type="AlphaFoldDB" id="A0AAN8TDV6"/>
<evidence type="ECO:0000256" key="1">
    <source>
        <dbReference type="SAM" id="MobiDB-lite"/>
    </source>
</evidence>